<evidence type="ECO:0000256" key="1">
    <source>
        <dbReference type="ARBA" id="ARBA00006226"/>
    </source>
</evidence>
<dbReference type="Gene3D" id="3.30.2310.20">
    <property type="entry name" value="RelE-like"/>
    <property type="match status" value="1"/>
</dbReference>
<dbReference type="InterPro" id="IPR035093">
    <property type="entry name" value="RelE/ParE_toxin_dom_sf"/>
</dbReference>
<organism evidence="3 4">
    <name type="scientific">Vulcanibacillus modesticaldus</name>
    <dbReference type="NCBI Taxonomy" id="337097"/>
    <lineage>
        <taxon>Bacteria</taxon>
        <taxon>Bacillati</taxon>
        <taxon>Bacillota</taxon>
        <taxon>Bacilli</taxon>
        <taxon>Bacillales</taxon>
        <taxon>Bacillaceae</taxon>
        <taxon>Vulcanibacillus</taxon>
    </lineage>
</organism>
<dbReference type="PANTHER" id="PTHR33755">
    <property type="entry name" value="TOXIN PARE1-RELATED"/>
    <property type="match status" value="1"/>
</dbReference>
<keyword evidence="4" id="KW-1185">Reference proteome</keyword>
<dbReference type="OrthoDB" id="362857at2"/>
<evidence type="ECO:0000313" key="4">
    <source>
        <dbReference type="Proteomes" id="UP000243739"/>
    </source>
</evidence>
<dbReference type="EMBL" id="MIJF01000043">
    <property type="protein sequence ID" value="OEF98955.1"/>
    <property type="molecule type" value="Genomic_DNA"/>
</dbReference>
<comment type="caution">
    <text evidence="3">The sequence shown here is derived from an EMBL/GenBank/DDBJ whole genome shotgun (WGS) entry which is preliminary data.</text>
</comment>
<dbReference type="InterPro" id="IPR051803">
    <property type="entry name" value="TA_system_RelE-like_toxin"/>
</dbReference>
<comment type="similarity">
    <text evidence="1">Belongs to the RelE toxin family.</text>
</comment>
<dbReference type="Pfam" id="PF05016">
    <property type="entry name" value="ParE_toxin"/>
    <property type="match status" value="1"/>
</dbReference>
<dbReference type="AlphaFoldDB" id="A0A1D2YTH6"/>
<evidence type="ECO:0000256" key="2">
    <source>
        <dbReference type="ARBA" id="ARBA00022649"/>
    </source>
</evidence>
<evidence type="ECO:0000313" key="3">
    <source>
        <dbReference type="EMBL" id="OEF98955.1"/>
    </source>
</evidence>
<protein>
    <submittedName>
        <fullName evidence="3">Addiction module toxin RelE</fullName>
    </submittedName>
</protein>
<sequence>MEKIYQIKYLPIAQQDLTELIEYIQLDNPDAALSFLDKIDVTISRLAYFPYSGSIPRDNRLKALNYLMLVFDNYLVFYVVIDDVVEIRRILHGKRKYNFLF</sequence>
<dbReference type="Proteomes" id="UP000243739">
    <property type="component" value="Unassembled WGS sequence"/>
</dbReference>
<proteinExistence type="inferred from homology"/>
<keyword evidence="2" id="KW-1277">Toxin-antitoxin system</keyword>
<dbReference type="InterPro" id="IPR007712">
    <property type="entry name" value="RelE/ParE_toxin"/>
</dbReference>
<accession>A0A1D2YTH6</accession>
<reference evidence="3 4" key="1">
    <citation type="submission" date="2016-09" db="EMBL/GenBank/DDBJ databases">
        <title>Draft genome sequence for the type strain of Vulcanibacillus modesticaldus BR, a strictly anaerobic, moderately thermophilic, and nitrate-reducing bacterium from deep sea-hydrothermal vents of the Mid-Atlantic Ridge.</title>
        <authorList>
            <person name="Abin C.A."/>
            <person name="Hollibaugh J.T."/>
        </authorList>
    </citation>
    <scope>NUCLEOTIDE SEQUENCE [LARGE SCALE GENOMIC DNA]</scope>
    <source>
        <strain evidence="3 4">BR</strain>
    </source>
</reference>
<name>A0A1D2YTH6_9BACI</name>
<dbReference type="RefSeq" id="WP_069657173.1">
    <property type="nucleotide sequence ID" value="NZ_MIJF01000043.1"/>
</dbReference>
<gene>
    <name evidence="3" type="ORF">BHF71_10535</name>
</gene>